<dbReference type="PROSITE" id="PS00571">
    <property type="entry name" value="AMIDASES"/>
    <property type="match status" value="1"/>
</dbReference>
<evidence type="ECO:0000313" key="4">
    <source>
        <dbReference type="Proteomes" id="UP000537326"/>
    </source>
</evidence>
<dbReference type="SUPFAM" id="SSF75304">
    <property type="entry name" value="Amidase signature (AS) enzymes"/>
    <property type="match status" value="1"/>
</dbReference>
<dbReference type="InterPro" id="IPR023631">
    <property type="entry name" value="Amidase_dom"/>
</dbReference>
<dbReference type="InterPro" id="IPR036928">
    <property type="entry name" value="AS_sf"/>
</dbReference>
<feature type="domain" description="Amidase" evidence="2">
    <location>
        <begin position="145"/>
        <end position="317"/>
    </location>
</feature>
<evidence type="ECO:0000313" key="3">
    <source>
        <dbReference type="EMBL" id="NYI11107.1"/>
    </source>
</evidence>
<keyword evidence="3" id="KW-0808">Transferase</keyword>
<keyword evidence="4" id="KW-1185">Reference proteome</keyword>
<dbReference type="Proteomes" id="UP000537326">
    <property type="component" value="Unassembled WGS sequence"/>
</dbReference>
<organism evidence="3 4">
    <name type="scientific">Nocardioides marinus</name>
    <dbReference type="NCBI Taxonomy" id="374514"/>
    <lineage>
        <taxon>Bacteria</taxon>
        <taxon>Bacillati</taxon>
        <taxon>Actinomycetota</taxon>
        <taxon>Actinomycetes</taxon>
        <taxon>Propionibacteriales</taxon>
        <taxon>Nocardioidaceae</taxon>
        <taxon>Nocardioides</taxon>
    </lineage>
</organism>
<dbReference type="Pfam" id="PF01425">
    <property type="entry name" value="Amidase"/>
    <property type="match status" value="1"/>
</dbReference>
<dbReference type="InterPro" id="IPR024507">
    <property type="entry name" value="AtzH-like"/>
</dbReference>
<reference evidence="3 4" key="1">
    <citation type="submission" date="2020-07" db="EMBL/GenBank/DDBJ databases">
        <title>Sequencing the genomes of 1000 actinobacteria strains.</title>
        <authorList>
            <person name="Klenk H.-P."/>
        </authorList>
    </citation>
    <scope>NUCLEOTIDE SEQUENCE [LARGE SCALE GENOMIC DNA]</scope>
    <source>
        <strain evidence="3 4">DSM 18248</strain>
    </source>
</reference>
<accession>A0A7Z0C4A3</accession>
<name>A0A7Z0C4A3_9ACTN</name>
<dbReference type="Gene3D" id="3.90.1300.10">
    <property type="entry name" value="Amidase signature (AS) domain"/>
    <property type="match status" value="1"/>
</dbReference>
<dbReference type="InterPro" id="IPR032710">
    <property type="entry name" value="NTF2-like_dom_sf"/>
</dbReference>
<dbReference type="PANTHER" id="PTHR46310">
    <property type="entry name" value="AMIDASE 1"/>
    <property type="match status" value="1"/>
</dbReference>
<feature type="region of interest" description="Disordered" evidence="1">
    <location>
        <begin position="219"/>
        <end position="240"/>
    </location>
</feature>
<dbReference type="GO" id="GO:0016740">
    <property type="term" value="F:transferase activity"/>
    <property type="evidence" value="ECO:0007669"/>
    <property type="project" value="UniProtKB-KW"/>
</dbReference>
<evidence type="ECO:0000256" key="1">
    <source>
        <dbReference type="SAM" id="MobiDB-lite"/>
    </source>
</evidence>
<dbReference type="PANTHER" id="PTHR46310:SF7">
    <property type="entry name" value="AMIDASE 1"/>
    <property type="match status" value="1"/>
</dbReference>
<dbReference type="InterPro" id="IPR020556">
    <property type="entry name" value="Amidase_CS"/>
</dbReference>
<dbReference type="SUPFAM" id="SSF54427">
    <property type="entry name" value="NTF2-like"/>
    <property type="match status" value="1"/>
</dbReference>
<gene>
    <name evidence="3" type="ORF">BKA05_002622</name>
</gene>
<feature type="compositionally biased region" description="Low complexity" evidence="1">
    <location>
        <begin position="230"/>
        <end position="240"/>
    </location>
</feature>
<dbReference type="Gene3D" id="3.10.450.50">
    <property type="match status" value="1"/>
</dbReference>
<proteinExistence type="predicted"/>
<dbReference type="EMBL" id="JACBZI010000001">
    <property type="protein sequence ID" value="NYI11107.1"/>
    <property type="molecule type" value="Genomic_DNA"/>
</dbReference>
<dbReference type="AlphaFoldDB" id="A0A7Z0C4A3"/>
<comment type="caution">
    <text evidence="3">The sequence shown here is derived from an EMBL/GenBank/DDBJ whole genome shotgun (WGS) entry which is preliminary data.</text>
</comment>
<dbReference type="RefSeq" id="WP_179531843.1">
    <property type="nucleotide sequence ID" value="NZ_BAAAPP010000005.1"/>
</dbReference>
<evidence type="ECO:0000259" key="2">
    <source>
        <dbReference type="Pfam" id="PF01425"/>
    </source>
</evidence>
<sequence length="505" mass="52407">MNGPSLPVPPGLVEAFRTYEQALMSDDVEVLDRLFAPASTTLRGDADGLLVGHDQIAAFRSGRGGAPARRLVQTHVQVTDPDHALVVAVTELARGGRGQQTQLWARTDDDFCGGWKVTAAHVSVPAPALDTRIWRVVGDPLVPGAPAGPLVGESVAVKDLFAVAGQKVGAGNPTWEAAAPVERSDATVVDTLVEAGAALRGIARTDEFAYSLAGTNAHFGAPPNPRAPRRVPGGSSSGSASAVSLGHATIGLGTDTGGSIRVPAAYQGLTGIRTTHGALPMNGVLALSPTFDTVGWLTRSVALLREVGDVLLPPDPVPGGTDLVVVPELLALAEPDVRSAVETWVADQGLIVREGWPLGELTTWLRAFQTWQAWEAWAVRGGWLADRLDTLGADVRTRFRHAASVEKAEADAAYDVVCSARTRLRDLIGDRVLVLPSSSSVAPLLGQGLQAVRDATMRLTCVAGLAGAPAVSLPLATRGGLPCGVSLVAAPGRDRALLDLAVSLG</sequence>
<dbReference type="Pfam" id="PF11533">
    <property type="entry name" value="AtzH-like"/>
    <property type="match status" value="1"/>
</dbReference>
<protein>
    <submittedName>
        <fullName evidence="3">Asp-tRNA(Asn)/Glu-tRNA(Gln) amidotransferase A subunit family amidase</fullName>
    </submittedName>
</protein>